<name>A0ACC1MVV8_9HYPO</name>
<reference evidence="1" key="1">
    <citation type="submission" date="2022-08" db="EMBL/GenBank/DDBJ databases">
        <title>Genome Sequence of Lecanicillium fungicola.</title>
        <authorList>
            <person name="Buettner E."/>
        </authorList>
    </citation>
    <scope>NUCLEOTIDE SEQUENCE</scope>
    <source>
        <strain evidence="1">Babe33</strain>
    </source>
</reference>
<proteinExistence type="predicted"/>
<keyword evidence="2" id="KW-1185">Reference proteome</keyword>
<comment type="caution">
    <text evidence="1">The sequence shown here is derived from an EMBL/GenBank/DDBJ whole genome shotgun (WGS) entry which is preliminary data.</text>
</comment>
<gene>
    <name evidence="1" type="ORF">NQ176_g7974</name>
</gene>
<dbReference type="EMBL" id="JANJQO010001452">
    <property type="protein sequence ID" value="KAJ2970873.1"/>
    <property type="molecule type" value="Genomic_DNA"/>
</dbReference>
<evidence type="ECO:0000313" key="1">
    <source>
        <dbReference type="EMBL" id="KAJ2970873.1"/>
    </source>
</evidence>
<accession>A0ACC1MVV8</accession>
<protein>
    <submittedName>
        <fullName evidence="1">Uncharacterized protein</fullName>
    </submittedName>
</protein>
<evidence type="ECO:0000313" key="2">
    <source>
        <dbReference type="Proteomes" id="UP001143910"/>
    </source>
</evidence>
<dbReference type="Proteomes" id="UP001143910">
    <property type="component" value="Unassembled WGS sequence"/>
</dbReference>
<sequence>MSRTGEWTYKRKYAGPQLSHDDDAVRSSTQSKAVKLHRETPNLHKSVLNAKQIMVLNQLQIAQGAFFESYAQEHNRYCMPNTRVKLFQQIAKWAKNIIAEPIFWLNGVAGTGKSTISRTVAKTFADNGQLGASFFFKKGEADRSSLSKFFMTIAADLVIKKPSTAPFIETALDCVTYDYSITAANATEQFQKLLLKPLSKIDIERGPVVIVIDALDECEQEDDIHRLLYFVSRLEIELPDRVRIFMTSRPEEPFRSQFEKIKRMNSRVILREIPVEQDIDLFLRCELSRIRAEFNNQGTTKQHLTLDWPGQSGFDRLLKMTIPLFLVAATICRFIGDERIGTPRKLLDGVLSQPNDGLPELEIVYRSILDNLIAEVSVSRQEQIIQEFQQVVGSIILLASPLSTSSLARLLSLSKDDIDSRLDLLHSVLSIPSAEAPAHLDQISALK</sequence>
<organism evidence="1 2">
    <name type="scientific">Zarea fungicola</name>
    <dbReference type="NCBI Taxonomy" id="93591"/>
    <lineage>
        <taxon>Eukaryota</taxon>
        <taxon>Fungi</taxon>
        <taxon>Dikarya</taxon>
        <taxon>Ascomycota</taxon>
        <taxon>Pezizomycotina</taxon>
        <taxon>Sordariomycetes</taxon>
        <taxon>Hypocreomycetidae</taxon>
        <taxon>Hypocreales</taxon>
        <taxon>Cordycipitaceae</taxon>
        <taxon>Zarea</taxon>
    </lineage>
</organism>